<proteinExistence type="predicted"/>
<dbReference type="Pfam" id="PF01426">
    <property type="entry name" value="BAH"/>
    <property type="match status" value="1"/>
</dbReference>
<dbReference type="OrthoDB" id="1110711at2759"/>
<dbReference type="GO" id="GO:0003682">
    <property type="term" value="F:chromatin binding"/>
    <property type="evidence" value="ECO:0007669"/>
    <property type="project" value="InterPro"/>
</dbReference>
<comment type="caution">
    <text evidence="2">The sequence shown here is derived from an EMBL/GenBank/DDBJ whole genome shotgun (WGS) entry which is preliminary data.</text>
</comment>
<dbReference type="InterPro" id="IPR025886">
    <property type="entry name" value="PP2-like"/>
</dbReference>
<dbReference type="Pfam" id="PF14299">
    <property type="entry name" value="PP2"/>
    <property type="match status" value="1"/>
</dbReference>
<dbReference type="SMART" id="SM00439">
    <property type="entry name" value="BAH"/>
    <property type="match status" value="1"/>
</dbReference>
<reference evidence="2 3" key="1">
    <citation type="submission" date="2020-12" db="EMBL/GenBank/DDBJ databases">
        <title>Concerted genomic and epigenomic changes stabilize Arabidopsis allopolyploids.</title>
        <authorList>
            <person name="Chen Z."/>
        </authorList>
    </citation>
    <scope>NUCLEOTIDE SEQUENCE [LARGE SCALE GENOMIC DNA]</scope>
    <source>
        <strain evidence="2">As9502</strain>
        <tissue evidence="2">Leaf</tissue>
    </source>
</reference>
<gene>
    <name evidence="2" type="ORF">ISN44_As12g021720</name>
</gene>
<dbReference type="AlphaFoldDB" id="A0A8T1YL36"/>
<dbReference type="EMBL" id="JAEFBJ010000012">
    <property type="protein sequence ID" value="KAG7546866.1"/>
    <property type="molecule type" value="Genomic_DNA"/>
</dbReference>
<organism evidence="2 3">
    <name type="scientific">Arabidopsis suecica</name>
    <name type="common">Swedish thale-cress</name>
    <name type="synonym">Cardaminopsis suecica</name>
    <dbReference type="NCBI Taxonomy" id="45249"/>
    <lineage>
        <taxon>Eukaryota</taxon>
        <taxon>Viridiplantae</taxon>
        <taxon>Streptophyta</taxon>
        <taxon>Embryophyta</taxon>
        <taxon>Tracheophyta</taxon>
        <taxon>Spermatophyta</taxon>
        <taxon>Magnoliopsida</taxon>
        <taxon>eudicotyledons</taxon>
        <taxon>Gunneridae</taxon>
        <taxon>Pentapetalae</taxon>
        <taxon>rosids</taxon>
        <taxon>malvids</taxon>
        <taxon>Brassicales</taxon>
        <taxon>Brassicaceae</taxon>
        <taxon>Camelineae</taxon>
        <taxon>Arabidopsis</taxon>
    </lineage>
</organism>
<sequence>MSRSEDEDNVPLAKLNRKFSTEEMDCKQKKRKKNDKEILVSEDKWKPEDCAQPIGELIRCTGEGEEKKSHYKKFEFDLKHYGLEDSVLLIPAVPNRKLYVAIIKDIYKQGKEGYLYLEVQWFYRLEEAEKKDGRNWEQRDSRDLFYSFHRDEVFAESVRNKCTVHFVPDRKKIPNPGPPQPDFIVQNVYDFVDKKLWKLTDKDFDEMQKNEVDFLVAKTMSRLGDLPDIETEQDTPIDVRIEVAKMEQAIDSAQGWEYRVSFKMVLPTGETKERREAMNMLERNRWVEIQTGEFMTSPEHLSGKIEFSMLEVKSEQWKSGLIVKGVAIRPKN</sequence>
<dbReference type="PANTHER" id="PTHR46871">
    <property type="entry name" value="BROMO-ADJACENT HOMOLOGY (BAH) DOMAIN-CONTAINING PROTEIN"/>
    <property type="match status" value="1"/>
</dbReference>
<feature type="domain" description="BAH" evidence="1">
    <location>
        <begin position="79"/>
        <end position="200"/>
    </location>
</feature>
<dbReference type="PROSITE" id="PS51038">
    <property type="entry name" value="BAH"/>
    <property type="match status" value="1"/>
</dbReference>
<keyword evidence="3" id="KW-1185">Reference proteome</keyword>
<evidence type="ECO:0000313" key="2">
    <source>
        <dbReference type="EMBL" id="KAG7546866.1"/>
    </source>
</evidence>
<accession>A0A8T1YL36</accession>
<dbReference type="Proteomes" id="UP000694251">
    <property type="component" value="Chromosome 12"/>
</dbReference>
<name>A0A8T1YL36_ARASU</name>
<dbReference type="PANTHER" id="PTHR46871:SF1">
    <property type="entry name" value="BROMO-ADJACENT HOMOLOGY (BAH) DOMAIN-CONTAINING PROTEIN"/>
    <property type="match status" value="1"/>
</dbReference>
<evidence type="ECO:0000259" key="1">
    <source>
        <dbReference type="PROSITE" id="PS51038"/>
    </source>
</evidence>
<dbReference type="InterPro" id="IPR001025">
    <property type="entry name" value="BAH_dom"/>
</dbReference>
<protein>
    <submittedName>
        <fullName evidence="2">Bromo adjacent homology (BAH) domain</fullName>
    </submittedName>
</protein>
<evidence type="ECO:0000313" key="3">
    <source>
        <dbReference type="Proteomes" id="UP000694251"/>
    </source>
</evidence>